<feature type="transmembrane region" description="Helical" evidence="2">
    <location>
        <begin position="6"/>
        <end position="27"/>
    </location>
</feature>
<dbReference type="InterPro" id="IPR029058">
    <property type="entry name" value="AB_hydrolase_fold"/>
</dbReference>
<dbReference type="PANTHER" id="PTHR48098:SF1">
    <property type="entry name" value="DIACYLGLYCEROL ACYLTRANSFERASE_MYCOLYLTRANSFERASE AG85A"/>
    <property type="match status" value="1"/>
</dbReference>
<proteinExistence type="predicted"/>
<dbReference type="EMBL" id="BNBD01000005">
    <property type="protein sequence ID" value="GHF47633.1"/>
    <property type="molecule type" value="Genomic_DNA"/>
</dbReference>
<keyword evidence="2" id="KW-0812">Transmembrane</keyword>
<gene>
    <name evidence="3" type="ORF">GCM10010218_31300</name>
</gene>
<feature type="transmembrane region" description="Helical" evidence="2">
    <location>
        <begin position="39"/>
        <end position="60"/>
    </location>
</feature>
<organism evidence="3 4">
    <name type="scientific">Streptomyces mashuensis</name>
    <dbReference type="NCBI Taxonomy" id="33904"/>
    <lineage>
        <taxon>Bacteria</taxon>
        <taxon>Bacillati</taxon>
        <taxon>Actinomycetota</taxon>
        <taxon>Actinomycetes</taxon>
        <taxon>Kitasatosporales</taxon>
        <taxon>Streptomycetaceae</taxon>
        <taxon>Streptomyces</taxon>
    </lineage>
</organism>
<dbReference type="Pfam" id="PF00756">
    <property type="entry name" value="Esterase"/>
    <property type="match status" value="1"/>
</dbReference>
<dbReference type="PANTHER" id="PTHR48098">
    <property type="entry name" value="ENTEROCHELIN ESTERASE-RELATED"/>
    <property type="match status" value="1"/>
</dbReference>
<accession>A0A919B2X3</accession>
<reference evidence="3" key="1">
    <citation type="journal article" date="2014" name="Int. J. Syst. Evol. Microbiol.">
        <title>Complete genome sequence of Corynebacterium casei LMG S-19264T (=DSM 44701T), isolated from a smear-ripened cheese.</title>
        <authorList>
            <consortium name="US DOE Joint Genome Institute (JGI-PGF)"/>
            <person name="Walter F."/>
            <person name="Albersmeier A."/>
            <person name="Kalinowski J."/>
            <person name="Ruckert C."/>
        </authorList>
    </citation>
    <scope>NUCLEOTIDE SEQUENCE</scope>
    <source>
        <strain evidence="3">JCM 4059</strain>
    </source>
</reference>
<name>A0A919B2X3_9ACTN</name>
<evidence type="ECO:0000256" key="1">
    <source>
        <dbReference type="SAM" id="MobiDB-lite"/>
    </source>
</evidence>
<dbReference type="Gene3D" id="3.40.50.1820">
    <property type="entry name" value="alpha/beta hydrolase"/>
    <property type="match status" value="1"/>
</dbReference>
<dbReference type="InterPro" id="IPR050583">
    <property type="entry name" value="Mycobacterial_A85_antigen"/>
</dbReference>
<reference evidence="3" key="2">
    <citation type="submission" date="2020-09" db="EMBL/GenBank/DDBJ databases">
        <authorList>
            <person name="Sun Q."/>
            <person name="Ohkuma M."/>
        </authorList>
    </citation>
    <scope>NUCLEOTIDE SEQUENCE</scope>
    <source>
        <strain evidence="3">JCM 4059</strain>
    </source>
</reference>
<comment type="caution">
    <text evidence="3">The sequence shown here is derived from an EMBL/GenBank/DDBJ whole genome shotgun (WGS) entry which is preliminary data.</text>
</comment>
<sequence length="373" mass="39619">MSLTGTPFLLTTIVLVVVALALPLTLWTRIGGPAPVRHAARFSMLLFAQATAISLVFVIVNNANGLFDTWGDLLGTGSHVKAAADLGPDGTGGKSPDSEPKVVQKFSPASDKRMGPGVQETRLKGRISGVEGEVYVWLPPQYDDPAYKDRKFPVVEVLPGFPGSAKAWFGTLNVNTQLKPLMEKGEVAPFVIVAPRTTLLGDTDTGCANVPGKVNADTWLSVDVRKMVTDTFRVDERPDGWAVAGYSAGAHCAARLAVAHPDRYRAGVSLSGYNDPAGEPSSLTARTPELRDANNPLKILERAATPPRVALFVSGAENDGYQGGQALKQAAKPPTTVQVSLIPAGAGGHGTAVWKQQVPDVFRWLTRQIGHKS</sequence>
<evidence type="ECO:0000313" key="3">
    <source>
        <dbReference type="EMBL" id="GHF47633.1"/>
    </source>
</evidence>
<dbReference type="InterPro" id="IPR000801">
    <property type="entry name" value="Esterase-like"/>
</dbReference>
<evidence type="ECO:0000313" key="4">
    <source>
        <dbReference type="Proteomes" id="UP000638313"/>
    </source>
</evidence>
<evidence type="ECO:0000256" key="2">
    <source>
        <dbReference type="SAM" id="Phobius"/>
    </source>
</evidence>
<dbReference type="AlphaFoldDB" id="A0A919B2X3"/>
<dbReference type="SUPFAM" id="SSF53474">
    <property type="entry name" value="alpha/beta-Hydrolases"/>
    <property type="match status" value="1"/>
</dbReference>
<keyword evidence="4" id="KW-1185">Reference proteome</keyword>
<dbReference type="RefSeq" id="WP_190130158.1">
    <property type="nucleotide sequence ID" value="NZ_BNBD01000005.1"/>
</dbReference>
<feature type="region of interest" description="Disordered" evidence="1">
    <location>
        <begin position="85"/>
        <end position="118"/>
    </location>
</feature>
<dbReference type="GO" id="GO:0016747">
    <property type="term" value="F:acyltransferase activity, transferring groups other than amino-acyl groups"/>
    <property type="evidence" value="ECO:0007669"/>
    <property type="project" value="TreeGrafter"/>
</dbReference>
<evidence type="ECO:0008006" key="5">
    <source>
        <dbReference type="Google" id="ProtNLM"/>
    </source>
</evidence>
<keyword evidence="2" id="KW-1133">Transmembrane helix</keyword>
<dbReference type="Proteomes" id="UP000638313">
    <property type="component" value="Unassembled WGS sequence"/>
</dbReference>
<keyword evidence="2" id="KW-0472">Membrane</keyword>
<protein>
    <recommendedName>
        <fullName evidence="5">Esterase</fullName>
    </recommendedName>
</protein>